<sequence length="525" mass="58396">MFFRWNWKRKGSRFFALAVFLTLLGSVISPLTAIMVSYKTKQLPLKIDSLAQISDLYTAINGTQADSQYFMTSLRNKLASTKRSDAQSRLWSDTGDCNKEQILRGHAKCEATFQSTLFELAYLAGPFWAHPVVDFNTGAVTQFTPRLNSTSSYEVLDDEPLPADCAPKTDALYIHYENSRYNATFCVPGNLSRSPWSFQRSRQDFTEELYIRASFGGDREYAAKIEMDTTAGYFELPSYVRKSAGPLLQEDPVKKCNETRRCTYQWGSGTTEADGAASHIDASPKTSNKGPLVTLALALFGPGSIMDDKVELATGGGTETCAQGVPLATFFDSVSPCFDASSSDRIGESRASFLRNFLKTDKGDGTVKIAIDAAAFIVHDAWMTSTPGDFRLSRLLGIDVSAPELSDTNMIILSVLLGFYLSCLFAMSIFSALTPRWTDKLDSFAMLRIGAARPRSFPLMVSYRMDHVEALDKVPGWVGDKTDYRGEDEEHVCELGLGERPPLRRGIRYRCYYHDDQMPMPPKEG</sequence>
<organism evidence="1 2">
    <name type="scientific">Lecanicillium saksenae</name>
    <dbReference type="NCBI Taxonomy" id="468837"/>
    <lineage>
        <taxon>Eukaryota</taxon>
        <taxon>Fungi</taxon>
        <taxon>Dikarya</taxon>
        <taxon>Ascomycota</taxon>
        <taxon>Pezizomycotina</taxon>
        <taxon>Sordariomycetes</taxon>
        <taxon>Hypocreomycetidae</taxon>
        <taxon>Hypocreales</taxon>
        <taxon>Cordycipitaceae</taxon>
        <taxon>Lecanicillium</taxon>
    </lineage>
</organism>
<evidence type="ECO:0000313" key="1">
    <source>
        <dbReference type="EMBL" id="KAJ3494093.1"/>
    </source>
</evidence>
<protein>
    <submittedName>
        <fullName evidence="1">Uncharacterized protein</fullName>
    </submittedName>
</protein>
<proteinExistence type="predicted"/>
<name>A0ACC1QVN6_9HYPO</name>
<dbReference type="EMBL" id="JANAKD010000415">
    <property type="protein sequence ID" value="KAJ3494093.1"/>
    <property type="molecule type" value="Genomic_DNA"/>
</dbReference>
<accession>A0ACC1QVN6</accession>
<evidence type="ECO:0000313" key="2">
    <source>
        <dbReference type="Proteomes" id="UP001148737"/>
    </source>
</evidence>
<dbReference type="Proteomes" id="UP001148737">
    <property type="component" value="Unassembled WGS sequence"/>
</dbReference>
<gene>
    <name evidence="1" type="ORF">NLG97_g4301</name>
</gene>
<keyword evidence="2" id="KW-1185">Reference proteome</keyword>
<reference evidence="1" key="1">
    <citation type="submission" date="2022-07" db="EMBL/GenBank/DDBJ databases">
        <title>Genome Sequence of Lecanicillium saksenae.</title>
        <authorList>
            <person name="Buettner E."/>
        </authorList>
    </citation>
    <scope>NUCLEOTIDE SEQUENCE</scope>
    <source>
        <strain evidence="1">VT-O1</strain>
    </source>
</reference>
<comment type="caution">
    <text evidence="1">The sequence shown here is derived from an EMBL/GenBank/DDBJ whole genome shotgun (WGS) entry which is preliminary data.</text>
</comment>